<reference evidence="2 3" key="1">
    <citation type="journal article" date="2015" name="Genome Announc.">
        <title>Expanding the biotechnology potential of lactobacilli through comparative genomics of 213 strains and associated genera.</title>
        <authorList>
            <person name="Sun Z."/>
            <person name="Harris H.M."/>
            <person name="McCann A."/>
            <person name="Guo C."/>
            <person name="Argimon S."/>
            <person name="Zhang W."/>
            <person name="Yang X."/>
            <person name="Jeffery I.B."/>
            <person name="Cooney J.C."/>
            <person name="Kagawa T.F."/>
            <person name="Liu W."/>
            <person name="Song Y."/>
            <person name="Salvetti E."/>
            <person name="Wrobel A."/>
            <person name="Rasinkangas P."/>
            <person name="Parkhill J."/>
            <person name="Rea M.C."/>
            <person name="O'Sullivan O."/>
            <person name="Ritari J."/>
            <person name="Douillard F.P."/>
            <person name="Paul Ross R."/>
            <person name="Yang R."/>
            <person name="Briner A.E."/>
            <person name="Felis G.E."/>
            <person name="de Vos W.M."/>
            <person name="Barrangou R."/>
            <person name="Klaenhammer T.R."/>
            <person name="Caufield P.W."/>
            <person name="Cui Y."/>
            <person name="Zhang H."/>
            <person name="O'Toole P.W."/>
        </authorList>
    </citation>
    <scope>NUCLEOTIDE SEQUENCE [LARGE SCALE GENOMIC DNA]</scope>
    <source>
        <strain evidence="2 3">DSM 20509</strain>
    </source>
</reference>
<protein>
    <submittedName>
        <fullName evidence="2">Uncharacterized protein</fullName>
    </submittedName>
</protein>
<keyword evidence="3" id="KW-1185">Reference proteome</keyword>
<evidence type="ECO:0000313" key="3">
    <source>
        <dbReference type="Proteomes" id="UP000051008"/>
    </source>
</evidence>
<sequence>MIKQHTITQVNFDVRLNLTKVLQSLEPSCLVVLLLLGLLFITIIKAGKTLTPTPMTPRLFELSWLTTLVLSLVWVSLLGLLTYLR</sequence>
<evidence type="ECO:0000313" key="2">
    <source>
        <dbReference type="EMBL" id="KRM62900.1"/>
    </source>
</evidence>
<keyword evidence="1" id="KW-0472">Membrane</keyword>
<name>A0A0R2AB62_9LACO</name>
<keyword evidence="1" id="KW-1133">Transmembrane helix</keyword>
<gene>
    <name evidence="2" type="ORF">FC14_GL001138</name>
</gene>
<proteinExistence type="predicted"/>
<dbReference type="AlphaFoldDB" id="A0A0R2AB62"/>
<keyword evidence="1" id="KW-0812">Transmembrane</keyword>
<evidence type="ECO:0000256" key="1">
    <source>
        <dbReference type="SAM" id="Phobius"/>
    </source>
</evidence>
<accession>A0A0R2AB62</accession>
<dbReference type="Proteomes" id="UP000051008">
    <property type="component" value="Unassembled WGS sequence"/>
</dbReference>
<dbReference type="EMBL" id="AYYP01000072">
    <property type="protein sequence ID" value="KRM62900.1"/>
    <property type="molecule type" value="Genomic_DNA"/>
</dbReference>
<organism evidence="2 3">
    <name type="scientific">Ligilactobacillus agilis DSM 20509</name>
    <dbReference type="NCBI Taxonomy" id="1423718"/>
    <lineage>
        <taxon>Bacteria</taxon>
        <taxon>Bacillati</taxon>
        <taxon>Bacillota</taxon>
        <taxon>Bacilli</taxon>
        <taxon>Lactobacillales</taxon>
        <taxon>Lactobacillaceae</taxon>
        <taxon>Ligilactobacillus</taxon>
    </lineage>
</organism>
<dbReference type="PATRIC" id="fig|1423718.3.peg.1196"/>
<comment type="caution">
    <text evidence="2">The sequence shown here is derived from an EMBL/GenBank/DDBJ whole genome shotgun (WGS) entry which is preliminary data.</text>
</comment>
<feature type="transmembrane region" description="Helical" evidence="1">
    <location>
        <begin position="64"/>
        <end position="84"/>
    </location>
</feature>
<feature type="transmembrane region" description="Helical" evidence="1">
    <location>
        <begin position="21"/>
        <end position="44"/>
    </location>
</feature>